<feature type="transmembrane region" description="Helical" evidence="1">
    <location>
        <begin position="12"/>
        <end position="32"/>
    </location>
</feature>
<feature type="transmembrane region" description="Helical" evidence="1">
    <location>
        <begin position="66"/>
        <end position="85"/>
    </location>
</feature>
<dbReference type="STRING" id="357804.Ping_1072"/>
<dbReference type="AlphaFoldDB" id="A1STU6"/>
<keyword evidence="1" id="KW-0472">Membrane</keyword>
<keyword evidence="3" id="KW-1185">Reference proteome</keyword>
<organism evidence="2 3">
    <name type="scientific">Psychromonas ingrahamii (strain DSM 17664 / CCUG 51855 / 37)</name>
    <dbReference type="NCBI Taxonomy" id="357804"/>
    <lineage>
        <taxon>Bacteria</taxon>
        <taxon>Pseudomonadati</taxon>
        <taxon>Pseudomonadota</taxon>
        <taxon>Gammaproteobacteria</taxon>
        <taxon>Alteromonadales</taxon>
        <taxon>Psychromonadaceae</taxon>
        <taxon>Psychromonas</taxon>
    </lineage>
</organism>
<dbReference type="Pfam" id="PF09842">
    <property type="entry name" value="DUF2069"/>
    <property type="match status" value="1"/>
</dbReference>
<dbReference type="InterPro" id="IPR018643">
    <property type="entry name" value="DUF2069_membrane"/>
</dbReference>
<protein>
    <recommendedName>
        <fullName evidence="4">DUF2069 domain-containing protein</fullName>
    </recommendedName>
</protein>
<keyword evidence="1" id="KW-1133">Transmembrane helix</keyword>
<accession>A1STU6</accession>
<dbReference type="HOGENOM" id="CLU_122357_1_1_6"/>
<evidence type="ECO:0000313" key="3">
    <source>
        <dbReference type="Proteomes" id="UP000000639"/>
    </source>
</evidence>
<reference evidence="2 3" key="1">
    <citation type="submission" date="2007-01" db="EMBL/GenBank/DDBJ databases">
        <title>Complete sequence of Psychromonas ingrahamii 37.</title>
        <authorList>
            <consortium name="US DOE Joint Genome Institute"/>
            <person name="Copeland A."/>
            <person name="Lucas S."/>
            <person name="Lapidus A."/>
            <person name="Barry K."/>
            <person name="Detter J.C."/>
            <person name="Glavina del Rio T."/>
            <person name="Hammon N."/>
            <person name="Israni S."/>
            <person name="Dalin E."/>
            <person name="Tice H."/>
            <person name="Pitluck S."/>
            <person name="Thompson L.S."/>
            <person name="Brettin T."/>
            <person name="Bruce D."/>
            <person name="Han C."/>
            <person name="Tapia R."/>
            <person name="Schmutz J."/>
            <person name="Larimer F."/>
            <person name="Land M."/>
            <person name="Hauser L."/>
            <person name="Kyrpides N."/>
            <person name="Ivanova N."/>
            <person name="Staley J."/>
            <person name="Richardson P."/>
        </authorList>
    </citation>
    <scope>NUCLEOTIDE SEQUENCE [LARGE SCALE GENOMIC DNA]</scope>
    <source>
        <strain evidence="2 3">37</strain>
    </source>
</reference>
<dbReference type="KEGG" id="pin:Ping_1072"/>
<dbReference type="Proteomes" id="UP000000639">
    <property type="component" value="Chromosome"/>
</dbReference>
<feature type="transmembrane region" description="Helical" evidence="1">
    <location>
        <begin position="38"/>
        <end position="59"/>
    </location>
</feature>
<keyword evidence="1" id="KW-0812">Transmembrane</keyword>
<feature type="transmembrane region" description="Helical" evidence="1">
    <location>
        <begin position="91"/>
        <end position="111"/>
    </location>
</feature>
<proteinExistence type="predicted"/>
<gene>
    <name evidence="2" type="ordered locus">Ping_1072</name>
</gene>
<dbReference type="eggNOG" id="COG3308">
    <property type="taxonomic scope" value="Bacteria"/>
</dbReference>
<name>A1STU6_PSYIN</name>
<evidence type="ECO:0008006" key="4">
    <source>
        <dbReference type="Google" id="ProtNLM"/>
    </source>
</evidence>
<evidence type="ECO:0000256" key="1">
    <source>
        <dbReference type="SAM" id="Phobius"/>
    </source>
</evidence>
<dbReference type="EMBL" id="CP000510">
    <property type="protein sequence ID" value="ABM02911.1"/>
    <property type="molecule type" value="Genomic_DNA"/>
</dbReference>
<sequence>MNFMQTRHYQLLAKTGYFGLLLLIPVWHLWLSPPSLNINPWLVTCIWFIPLLFPLMGILQNNPYTYAWSGFLALLYLMHSIVILMNEPGELILASIELLLAGFFLTGNIYFAKYRGRELGLSIRKKKSH</sequence>
<evidence type="ECO:0000313" key="2">
    <source>
        <dbReference type="EMBL" id="ABM02911.1"/>
    </source>
</evidence>